<feature type="non-terminal residue" evidence="2">
    <location>
        <position position="108"/>
    </location>
</feature>
<evidence type="ECO:0000313" key="2">
    <source>
        <dbReference type="EMBL" id="KAJ1171094.1"/>
    </source>
</evidence>
<dbReference type="EMBL" id="JANPWB010000007">
    <property type="protein sequence ID" value="KAJ1171094.1"/>
    <property type="molecule type" value="Genomic_DNA"/>
</dbReference>
<proteinExistence type="predicted"/>
<feature type="non-terminal residue" evidence="2">
    <location>
        <position position="1"/>
    </location>
</feature>
<sequence length="108" mass="11850">VAGTLFTDVDPGPANGYPGGTSGSQGTERTSANPDIGVKTEIEKGLPTRSWQRENVKDEDGEEGRESDRTRTTKRKTQKPESGPVTEAQGHQRLICVWMQLPWRDVAI</sequence>
<dbReference type="AlphaFoldDB" id="A0AAV7T3M1"/>
<feature type="compositionally biased region" description="Basic and acidic residues" evidence="1">
    <location>
        <begin position="38"/>
        <end position="71"/>
    </location>
</feature>
<feature type="compositionally biased region" description="Polar residues" evidence="1">
    <location>
        <begin position="24"/>
        <end position="33"/>
    </location>
</feature>
<evidence type="ECO:0000256" key="1">
    <source>
        <dbReference type="SAM" id="MobiDB-lite"/>
    </source>
</evidence>
<organism evidence="2 3">
    <name type="scientific">Pleurodeles waltl</name>
    <name type="common">Iberian ribbed newt</name>
    <dbReference type="NCBI Taxonomy" id="8319"/>
    <lineage>
        <taxon>Eukaryota</taxon>
        <taxon>Metazoa</taxon>
        <taxon>Chordata</taxon>
        <taxon>Craniata</taxon>
        <taxon>Vertebrata</taxon>
        <taxon>Euteleostomi</taxon>
        <taxon>Amphibia</taxon>
        <taxon>Batrachia</taxon>
        <taxon>Caudata</taxon>
        <taxon>Salamandroidea</taxon>
        <taxon>Salamandridae</taxon>
        <taxon>Pleurodelinae</taxon>
        <taxon>Pleurodeles</taxon>
    </lineage>
</organism>
<reference evidence="2" key="1">
    <citation type="journal article" date="2022" name="bioRxiv">
        <title>Sequencing and chromosome-scale assembly of the giantPleurodeles waltlgenome.</title>
        <authorList>
            <person name="Brown T."/>
            <person name="Elewa A."/>
            <person name="Iarovenko S."/>
            <person name="Subramanian E."/>
            <person name="Araus A.J."/>
            <person name="Petzold A."/>
            <person name="Susuki M."/>
            <person name="Suzuki K.-i.T."/>
            <person name="Hayashi T."/>
            <person name="Toyoda A."/>
            <person name="Oliveira C."/>
            <person name="Osipova E."/>
            <person name="Leigh N.D."/>
            <person name="Simon A."/>
            <person name="Yun M.H."/>
        </authorList>
    </citation>
    <scope>NUCLEOTIDE SEQUENCE</scope>
    <source>
        <strain evidence="2">20211129_DDA</strain>
        <tissue evidence="2">Liver</tissue>
    </source>
</reference>
<accession>A0AAV7T3M1</accession>
<gene>
    <name evidence="2" type="ORF">NDU88_002965</name>
</gene>
<name>A0AAV7T3M1_PLEWA</name>
<feature type="region of interest" description="Disordered" evidence="1">
    <location>
        <begin position="1"/>
        <end position="93"/>
    </location>
</feature>
<keyword evidence="3" id="KW-1185">Reference proteome</keyword>
<dbReference type="Proteomes" id="UP001066276">
    <property type="component" value="Chromosome 4_1"/>
</dbReference>
<evidence type="ECO:0000313" key="3">
    <source>
        <dbReference type="Proteomes" id="UP001066276"/>
    </source>
</evidence>
<comment type="caution">
    <text evidence="2">The sequence shown here is derived from an EMBL/GenBank/DDBJ whole genome shotgun (WGS) entry which is preliminary data.</text>
</comment>
<protein>
    <submittedName>
        <fullName evidence="2">Uncharacterized protein</fullName>
    </submittedName>
</protein>